<dbReference type="OrthoDB" id="8430915at2"/>
<reference evidence="1 2" key="1">
    <citation type="journal article" date="2013" name="Genome Biol.">
        <title>Comparative genomics of the core and accessory genomes of 48 Sinorhizobium strains comprising five genospecies.</title>
        <authorList>
            <person name="Sugawara M."/>
            <person name="Epstein B."/>
            <person name="Badgley B.D."/>
            <person name="Unno T."/>
            <person name="Xu L."/>
            <person name="Reese J."/>
            <person name="Gyaneshwar P."/>
            <person name="Denny R."/>
            <person name="Mudge J."/>
            <person name="Bharti A.K."/>
            <person name="Farmer A.D."/>
            <person name="May G.D."/>
            <person name="Woodward J.E."/>
            <person name="Medigue C."/>
            <person name="Vallenet D."/>
            <person name="Lajus A."/>
            <person name="Rouy Z."/>
            <person name="Martinez-Vaz B."/>
            <person name="Tiffin P."/>
            <person name="Young N.D."/>
            <person name="Sadowsky M.J."/>
        </authorList>
    </citation>
    <scope>NUCLEOTIDE SEQUENCE [LARGE SCALE GENOMIC DNA]</scope>
    <source>
        <strain evidence="1 2">USDA4894</strain>
    </source>
</reference>
<keyword evidence="2" id="KW-1185">Reference proteome</keyword>
<evidence type="ECO:0008006" key="3">
    <source>
        <dbReference type="Google" id="ProtNLM"/>
    </source>
</evidence>
<organism evidence="1 2">
    <name type="scientific">Sinorhizobium terangae</name>
    <dbReference type="NCBI Taxonomy" id="110322"/>
    <lineage>
        <taxon>Bacteria</taxon>
        <taxon>Pseudomonadati</taxon>
        <taxon>Pseudomonadota</taxon>
        <taxon>Alphaproteobacteria</taxon>
        <taxon>Hyphomicrobiales</taxon>
        <taxon>Rhizobiaceae</taxon>
        <taxon>Sinorhizobium/Ensifer group</taxon>
        <taxon>Sinorhizobium</taxon>
    </lineage>
</organism>
<gene>
    <name evidence="1" type="ORF">GHK62_13645</name>
</gene>
<name>A0A6N7LD32_SINTE</name>
<dbReference type="AlphaFoldDB" id="A0A6N7LD32"/>
<protein>
    <recommendedName>
        <fullName evidence="3">ApeA N-terminal domain-containing protein</fullName>
    </recommendedName>
</protein>
<sequence>MPRTDFETTVTVKLLHPDRGDSVFSAILERDPHFLRWNRMSLIGGDDDYGRFLGISVGQLEWELYDNPDWPNSGGSQPEHRTFGAAILTRSGRAGGTSIARDGIQKFADLAIHRHVETLTISDGKLSAIYEFLQRPPTWYAYPRRLTDALYVRGEWRSVPSLGLKLRLLTSGYRRKDSRISQEVELIEIPGVEVQPITDMPPEAFITAAEDLWFSIRVLLMYRFRQSITALTEQVSTSDTITTTWHHVEVEPRQEARDFDSIDFFGRVDDFLAQAAPRLAAYRDQSGLLHAAAWGYAASFGTSVLNAQLTDRVEAIERLVAVYEKTSDLDRDRVSREMWKPIKSALKRTLDDLDIAEELAGHLKRGFASSPTLTLQERIERMAARYSDQWNQEDQGLLKGLNNMIAARNAIVHGRLVDNIDRLAVERLRAQVIFEKLFMSFLGCDEYYSSGHVQLSISSLEQRLAGL</sequence>
<proteinExistence type="predicted"/>
<evidence type="ECO:0000313" key="2">
    <source>
        <dbReference type="Proteomes" id="UP000439983"/>
    </source>
</evidence>
<dbReference type="Proteomes" id="UP000439983">
    <property type="component" value="Unassembled WGS sequence"/>
</dbReference>
<comment type="caution">
    <text evidence="1">The sequence shown here is derived from an EMBL/GenBank/DDBJ whole genome shotgun (WGS) entry which is preliminary data.</text>
</comment>
<accession>A0A6N7LD32</accession>
<evidence type="ECO:0000313" key="1">
    <source>
        <dbReference type="EMBL" id="MQX15767.1"/>
    </source>
</evidence>
<dbReference type="EMBL" id="WITC01000055">
    <property type="protein sequence ID" value="MQX15767.1"/>
    <property type="molecule type" value="Genomic_DNA"/>
</dbReference>
<dbReference type="RefSeq" id="WP_153439717.1">
    <property type="nucleotide sequence ID" value="NZ_JACIGA010000024.1"/>
</dbReference>